<dbReference type="Pfam" id="PF13144">
    <property type="entry name" value="ChapFlgA"/>
    <property type="match status" value="1"/>
</dbReference>
<comment type="subcellular location">
    <subcellularLocation>
        <location evidence="1 4">Periplasm</location>
    </subcellularLocation>
</comment>
<dbReference type="EMBL" id="BSOG01000002">
    <property type="protein sequence ID" value="GLR13044.1"/>
    <property type="molecule type" value="Genomic_DNA"/>
</dbReference>
<dbReference type="InterPro" id="IPR039246">
    <property type="entry name" value="Flagellar_FlgA"/>
</dbReference>
<dbReference type="SMART" id="SM00858">
    <property type="entry name" value="SAF"/>
    <property type="match status" value="1"/>
</dbReference>
<dbReference type="RefSeq" id="WP_284196159.1">
    <property type="nucleotide sequence ID" value="NZ_BSOG01000002.1"/>
</dbReference>
<dbReference type="Pfam" id="PF17656">
    <property type="entry name" value="ChapFlgA_N"/>
    <property type="match status" value="1"/>
</dbReference>
<feature type="chain" id="PRO_5044999201" description="Flagella basal body P-ring formation protein FlgA" evidence="4">
    <location>
        <begin position="18"/>
        <end position="227"/>
    </location>
</feature>
<keyword evidence="7" id="KW-1185">Reference proteome</keyword>
<evidence type="ECO:0000256" key="3">
    <source>
        <dbReference type="ARBA" id="ARBA00022764"/>
    </source>
</evidence>
<evidence type="ECO:0000313" key="6">
    <source>
        <dbReference type="EMBL" id="GLR13044.1"/>
    </source>
</evidence>
<evidence type="ECO:0000313" key="7">
    <source>
        <dbReference type="Proteomes" id="UP001156706"/>
    </source>
</evidence>
<name>A0ABQ5YE69_9NEIS</name>
<feature type="signal peptide" evidence="4">
    <location>
        <begin position="1"/>
        <end position="17"/>
    </location>
</feature>
<protein>
    <recommendedName>
        <fullName evidence="4">Flagella basal body P-ring formation protein FlgA</fullName>
    </recommendedName>
</protein>
<dbReference type="PANTHER" id="PTHR36307">
    <property type="entry name" value="FLAGELLA BASAL BODY P-RING FORMATION PROTEIN FLGA"/>
    <property type="match status" value="1"/>
</dbReference>
<comment type="similarity">
    <text evidence="4">Belongs to the FlgA family.</text>
</comment>
<reference evidence="7" key="1">
    <citation type="journal article" date="2019" name="Int. J. Syst. Evol. Microbiol.">
        <title>The Global Catalogue of Microorganisms (GCM) 10K type strain sequencing project: providing services to taxonomists for standard genome sequencing and annotation.</title>
        <authorList>
            <consortium name="The Broad Institute Genomics Platform"/>
            <consortium name="The Broad Institute Genome Sequencing Center for Infectious Disease"/>
            <person name="Wu L."/>
            <person name="Ma J."/>
        </authorList>
    </citation>
    <scope>NUCLEOTIDE SEQUENCE [LARGE SCALE GENOMIC DNA]</scope>
    <source>
        <strain evidence="7">NBRC 110044</strain>
    </source>
</reference>
<organism evidence="6 7">
    <name type="scientific">Chitinimonas prasina</name>
    <dbReference type="NCBI Taxonomy" id="1434937"/>
    <lineage>
        <taxon>Bacteria</taxon>
        <taxon>Pseudomonadati</taxon>
        <taxon>Pseudomonadota</taxon>
        <taxon>Betaproteobacteria</taxon>
        <taxon>Neisseriales</taxon>
        <taxon>Chitinibacteraceae</taxon>
        <taxon>Chitinimonas</taxon>
    </lineage>
</organism>
<dbReference type="PANTHER" id="PTHR36307:SF1">
    <property type="entry name" value="FLAGELLA BASAL BODY P-RING FORMATION PROTEIN FLGA"/>
    <property type="match status" value="1"/>
</dbReference>
<dbReference type="InterPro" id="IPR013974">
    <property type="entry name" value="SAF"/>
</dbReference>
<comment type="function">
    <text evidence="4">Involved in the assembly process of the P-ring formation. It may associate with FlgF on the rod constituting a structure essential for the P-ring assembly or may act as a modulator protein for the P-ring assembly.</text>
</comment>
<dbReference type="NCBIfam" id="TIGR03170">
    <property type="entry name" value="flgA_cterm"/>
    <property type="match status" value="1"/>
</dbReference>
<dbReference type="InterPro" id="IPR017585">
    <property type="entry name" value="SAF_FlgA"/>
</dbReference>
<comment type="caution">
    <text evidence="6">The sequence shown here is derived from an EMBL/GenBank/DDBJ whole genome shotgun (WGS) entry which is preliminary data.</text>
</comment>
<dbReference type="CDD" id="cd11614">
    <property type="entry name" value="SAF_CpaB_FlgA_like"/>
    <property type="match status" value="1"/>
</dbReference>
<evidence type="ECO:0000256" key="1">
    <source>
        <dbReference type="ARBA" id="ARBA00004418"/>
    </source>
</evidence>
<evidence type="ECO:0000256" key="4">
    <source>
        <dbReference type="RuleBase" id="RU362063"/>
    </source>
</evidence>
<feature type="domain" description="SAF" evidence="5">
    <location>
        <begin position="103"/>
        <end position="165"/>
    </location>
</feature>
<gene>
    <name evidence="6" type="ORF">GCM10007907_18340</name>
</gene>
<dbReference type="Gene3D" id="3.90.1210.10">
    <property type="entry name" value="Antifreeze-like/N-acetylneuraminic acid synthase C-terminal domain"/>
    <property type="match status" value="1"/>
</dbReference>
<sequence>MYRCLILILLSCSLAAAGDARQGLESLYEAANRYLTTQLASHGDRASFQLGRLDSRLTLAPCQKIDVELAQGNRLLGNTSLRIRCSKGAKWTVNLPAAIAIQADYWVAARALPSGHAITETDIERRTGDLSQLPPAVVVDHVQAIGRHLVGGTPAGAPLRSDQLRAPFAVKVNEFVKVVAVGNGFEVASEGRAMGNANEGQQVSVKMISGAVVQGIARAGGTVEIKY</sequence>
<dbReference type="Proteomes" id="UP001156706">
    <property type="component" value="Unassembled WGS sequence"/>
</dbReference>
<evidence type="ECO:0000259" key="5">
    <source>
        <dbReference type="SMART" id="SM00858"/>
    </source>
</evidence>
<proteinExistence type="inferred from homology"/>
<keyword evidence="2 4" id="KW-0732">Signal</keyword>
<dbReference type="InterPro" id="IPR041231">
    <property type="entry name" value="FlgA_N"/>
</dbReference>
<keyword evidence="3 4" id="KW-0574">Periplasm</keyword>
<dbReference type="Gene3D" id="2.30.30.760">
    <property type="match status" value="1"/>
</dbReference>
<keyword evidence="4" id="KW-1005">Bacterial flagellum biogenesis</keyword>
<accession>A0ABQ5YE69</accession>
<evidence type="ECO:0000256" key="2">
    <source>
        <dbReference type="ARBA" id="ARBA00022729"/>
    </source>
</evidence>